<dbReference type="Proteomes" id="UP000015530">
    <property type="component" value="Unassembled WGS sequence"/>
</dbReference>
<proteinExistence type="predicted"/>
<sequence length="23" mass="2529">MIFAALALSKTVSIPFLHRLGRS</sequence>
<dbReference type="EMBL" id="AMYD01002958">
    <property type="protein sequence ID" value="EQB47454.1"/>
    <property type="molecule type" value="Genomic_DNA"/>
</dbReference>
<accession>T0K669</accession>
<dbReference type="AlphaFoldDB" id="T0K669"/>
<comment type="caution">
    <text evidence="1">The sequence shown here is derived from an EMBL/GenBank/DDBJ whole genome shotgun (WGS) entry which is preliminary data.</text>
</comment>
<organism evidence="1 2">
    <name type="scientific">Colletotrichum gloeosporioides (strain Cg-14)</name>
    <name type="common">Anthracnose fungus</name>
    <name type="synonym">Glomerella cingulata</name>
    <dbReference type="NCBI Taxonomy" id="1237896"/>
    <lineage>
        <taxon>Eukaryota</taxon>
        <taxon>Fungi</taxon>
        <taxon>Dikarya</taxon>
        <taxon>Ascomycota</taxon>
        <taxon>Pezizomycotina</taxon>
        <taxon>Sordariomycetes</taxon>
        <taxon>Hypocreomycetidae</taxon>
        <taxon>Glomerellales</taxon>
        <taxon>Glomerellaceae</taxon>
        <taxon>Colletotrichum</taxon>
        <taxon>Colletotrichum gloeosporioides species complex</taxon>
    </lineage>
</organism>
<evidence type="ECO:0000313" key="2">
    <source>
        <dbReference type="Proteomes" id="UP000015530"/>
    </source>
</evidence>
<protein>
    <submittedName>
        <fullName evidence="1">Uncharacterized protein</fullName>
    </submittedName>
</protein>
<evidence type="ECO:0000313" key="1">
    <source>
        <dbReference type="EMBL" id="EQB47454.1"/>
    </source>
</evidence>
<gene>
    <name evidence="1" type="ORF">CGLO_13398</name>
</gene>
<name>T0K669_COLGC</name>
<dbReference type="HOGENOM" id="CLU_3423276_0_0_1"/>
<reference evidence="2" key="1">
    <citation type="journal article" date="2013" name="Mol. Plant Microbe Interact.">
        <title>Global aspects of pacC regulation of pathogenicity genes in Colletotrichum gloeosporioides as revealed by transcriptome analysis.</title>
        <authorList>
            <person name="Alkan N."/>
            <person name="Meng X."/>
            <person name="Friedlander G."/>
            <person name="Reuveni E."/>
            <person name="Sukno S."/>
            <person name="Sherman A."/>
            <person name="Thon M."/>
            <person name="Fluhr R."/>
            <person name="Prusky D."/>
        </authorList>
    </citation>
    <scope>NUCLEOTIDE SEQUENCE [LARGE SCALE GENOMIC DNA]</scope>
    <source>
        <strain evidence="2">Cg-14</strain>
    </source>
</reference>